<proteinExistence type="predicted"/>
<accession>A0A323USG1</accession>
<dbReference type="EMBL" id="QKOE01000134">
    <property type="protein sequence ID" value="PZA14156.1"/>
    <property type="molecule type" value="Genomic_DNA"/>
</dbReference>
<protein>
    <recommendedName>
        <fullName evidence="3">RHS repeat protein</fullName>
    </recommendedName>
</protein>
<reference evidence="1 2" key="1">
    <citation type="submission" date="2018-06" db="EMBL/GenBank/DDBJ databases">
        <title>Azoarcus communis strain SWub3 genome.</title>
        <authorList>
            <person name="Zorraquino Salvo V."/>
            <person name="Toubiana D."/>
            <person name="Blumwald E."/>
        </authorList>
    </citation>
    <scope>NUCLEOTIDE SEQUENCE [LARGE SCALE GENOMIC DNA]</scope>
    <source>
        <strain evidence="1 2">SWub3</strain>
    </source>
</reference>
<keyword evidence="2" id="KW-1185">Reference proteome</keyword>
<feature type="non-terminal residue" evidence="1">
    <location>
        <position position="1"/>
    </location>
</feature>
<comment type="caution">
    <text evidence="1">The sequence shown here is derived from an EMBL/GenBank/DDBJ whole genome shotgun (WGS) entry which is preliminary data.</text>
</comment>
<dbReference type="AlphaFoldDB" id="A0A323USG1"/>
<evidence type="ECO:0008006" key="3">
    <source>
        <dbReference type="Google" id="ProtNLM"/>
    </source>
</evidence>
<name>A0A323USG1_9RHOO</name>
<evidence type="ECO:0000313" key="1">
    <source>
        <dbReference type="EMBL" id="PZA14156.1"/>
    </source>
</evidence>
<evidence type="ECO:0000313" key="2">
    <source>
        <dbReference type="Proteomes" id="UP000248259"/>
    </source>
</evidence>
<dbReference type="Gene3D" id="2.180.10.10">
    <property type="entry name" value="RHS repeat-associated core"/>
    <property type="match status" value="1"/>
</dbReference>
<feature type="non-terminal residue" evidence="1">
    <location>
        <position position="143"/>
    </location>
</feature>
<dbReference type="Proteomes" id="UP000248259">
    <property type="component" value="Unassembled WGS sequence"/>
</dbReference>
<gene>
    <name evidence="1" type="ORF">DNK49_23410</name>
</gene>
<organism evidence="1 2">
    <name type="scientific">Parazoarcus communis SWub3 = DSM 12120</name>
    <dbReference type="NCBI Taxonomy" id="1121029"/>
    <lineage>
        <taxon>Bacteria</taxon>
        <taxon>Pseudomonadati</taxon>
        <taxon>Pseudomonadota</taxon>
        <taxon>Betaproteobacteria</taxon>
        <taxon>Rhodocyclales</taxon>
        <taxon>Zoogloeaceae</taxon>
        <taxon>Parazoarcus</taxon>
    </lineage>
</organism>
<sequence>DNKLKSATKTGYTATLAYDAEGRLRRTTLGGTVTALLYDGMDLVAGYNSSGNLQRRYVHGPGVDEPLVWYEGTGSTDKRWLYADHQGSIIGTANSAGSSTAIYSYGPYGEPNVTTGARFRYTGQQYLGELNLYYYKARFYSPA</sequence>